<dbReference type="KEGG" id="mauu:NCTC10437_02824"/>
<proteinExistence type="predicted"/>
<name>A0A3S4RNU3_MYCAU</name>
<dbReference type="InterPro" id="IPR021866">
    <property type="entry name" value="SpoIIAA-like"/>
</dbReference>
<accession>A0A3S4RNU3</accession>
<dbReference type="Pfam" id="PF11964">
    <property type="entry name" value="SpoIIAA-like"/>
    <property type="match status" value="1"/>
</dbReference>
<dbReference type="Proteomes" id="UP000279306">
    <property type="component" value="Chromosome"/>
</dbReference>
<sequence length="122" mass="13291">MIQVLDDMPVGVTGLRVSGRVSGDDLREFRSAMSTLLAGDEIRLVEVVSDDYEGFGPGGLLEDLKLGFGTLMQHHAAFRRIAVVSDKEWIAHALHAVGWMVPGELRLFPLSDLADAKSWAAD</sequence>
<dbReference type="RefSeq" id="WP_048634552.1">
    <property type="nucleotide sequence ID" value="NZ_CVQQ01000020.1"/>
</dbReference>
<protein>
    <submittedName>
        <fullName evidence="1">Protein of uncharacterized function (DUF3478)</fullName>
    </submittedName>
</protein>
<evidence type="ECO:0000313" key="2">
    <source>
        <dbReference type="Proteomes" id="UP000279306"/>
    </source>
</evidence>
<reference evidence="1 2" key="1">
    <citation type="submission" date="2018-12" db="EMBL/GenBank/DDBJ databases">
        <authorList>
            <consortium name="Pathogen Informatics"/>
        </authorList>
    </citation>
    <scope>NUCLEOTIDE SEQUENCE [LARGE SCALE GENOMIC DNA]</scope>
    <source>
        <strain evidence="1 2">NCTC10437</strain>
    </source>
</reference>
<dbReference type="InterPro" id="IPR036513">
    <property type="entry name" value="STAS_dom_sf"/>
</dbReference>
<evidence type="ECO:0000313" key="1">
    <source>
        <dbReference type="EMBL" id="VEG55116.1"/>
    </source>
</evidence>
<organism evidence="1 2">
    <name type="scientific">Mycolicibacterium aurum</name>
    <name type="common">Mycobacterium aurum</name>
    <dbReference type="NCBI Taxonomy" id="1791"/>
    <lineage>
        <taxon>Bacteria</taxon>
        <taxon>Bacillati</taxon>
        <taxon>Actinomycetota</taxon>
        <taxon>Actinomycetes</taxon>
        <taxon>Mycobacteriales</taxon>
        <taxon>Mycobacteriaceae</taxon>
        <taxon>Mycolicibacterium</taxon>
    </lineage>
</organism>
<dbReference type="InterPro" id="IPR038396">
    <property type="entry name" value="SpoIIAA-like_sf"/>
</dbReference>
<dbReference type="EMBL" id="LR134356">
    <property type="protein sequence ID" value="VEG55116.1"/>
    <property type="molecule type" value="Genomic_DNA"/>
</dbReference>
<gene>
    <name evidence="1" type="ORF">NCTC10437_02824</name>
</gene>
<dbReference type="OrthoDB" id="4729899at2"/>
<dbReference type="STRING" id="1791.GCA_001049355_04680"/>
<keyword evidence="2" id="KW-1185">Reference proteome</keyword>
<dbReference type="SUPFAM" id="SSF52091">
    <property type="entry name" value="SpoIIaa-like"/>
    <property type="match status" value="1"/>
</dbReference>
<dbReference type="Gene3D" id="3.40.50.10600">
    <property type="entry name" value="SpoIIaa-like domains"/>
    <property type="match status" value="1"/>
</dbReference>
<dbReference type="AlphaFoldDB" id="A0A3S4RNU3"/>